<evidence type="ECO:0000259" key="8">
    <source>
        <dbReference type="PROSITE" id="PS51864"/>
    </source>
</evidence>
<keyword evidence="4 6" id="KW-0862">Zinc</keyword>
<accession>T1GGU3</accession>
<dbReference type="GO" id="GO:0008270">
    <property type="term" value="F:zinc ion binding"/>
    <property type="evidence" value="ECO:0007669"/>
    <property type="project" value="UniProtKB-UniRule"/>
</dbReference>
<dbReference type="OMA" id="YRCENGS"/>
<dbReference type="Pfam" id="PF01400">
    <property type="entry name" value="Astacin"/>
    <property type="match status" value="1"/>
</dbReference>
<keyword evidence="10" id="KW-1185">Reference proteome</keyword>
<keyword evidence="3 6" id="KW-0378">Hydrolase</keyword>
<evidence type="ECO:0000256" key="5">
    <source>
        <dbReference type="ARBA" id="ARBA00023049"/>
    </source>
</evidence>
<dbReference type="GO" id="GO:0006508">
    <property type="term" value="P:proteolysis"/>
    <property type="evidence" value="ECO:0007669"/>
    <property type="project" value="UniProtKB-KW"/>
</dbReference>
<dbReference type="InterPro" id="IPR024079">
    <property type="entry name" value="MetalloPept_cat_dom_sf"/>
</dbReference>
<evidence type="ECO:0000313" key="9">
    <source>
        <dbReference type="EnsemblMetazoa" id="MESCA002624-PA"/>
    </source>
</evidence>
<feature type="active site" evidence="6">
    <location>
        <position position="89"/>
    </location>
</feature>
<dbReference type="PANTHER" id="PTHR10127">
    <property type="entry name" value="DISCOIDIN, CUB, EGF, LAMININ , AND ZINC METALLOPROTEASE DOMAIN CONTAINING"/>
    <property type="match status" value="1"/>
</dbReference>
<dbReference type="SUPFAM" id="SSF55486">
    <property type="entry name" value="Metalloproteases ('zincins'), catalytic domain"/>
    <property type="match status" value="1"/>
</dbReference>
<dbReference type="EnsemblMetazoa" id="MESCA002624-RA">
    <property type="protein sequence ID" value="MESCA002624-PA"/>
    <property type="gene ID" value="MESCA002624"/>
</dbReference>
<feature type="domain" description="Peptidase M12A" evidence="8">
    <location>
        <begin position="1"/>
        <end position="193"/>
    </location>
</feature>
<evidence type="ECO:0000256" key="1">
    <source>
        <dbReference type="ARBA" id="ARBA00022670"/>
    </source>
</evidence>
<sequence>MTWPKATIYYKFHDKFNSQYKTKIMKALKKIMEVSCLKFKEGGTWFGLGPHIKIKRDDKQCSSVVGYKGYFGEMNMYLGKCDEIGIIHEFLHAAGLKHEHNARIRDKYININWSNIIPKKQSNFQKYNIDTNFGLPYDFESIMHYASNSLSKNGKPTIVRKNNKKRYITKNKKMSKTILYNAENAKKIIDNCPWDNPSIVWEEIIIIILTLEGMK</sequence>
<dbReference type="HOGENOM" id="CLU_017286_2_1_1"/>
<dbReference type="InterPro" id="IPR001506">
    <property type="entry name" value="Peptidase_M12A"/>
</dbReference>
<evidence type="ECO:0000256" key="6">
    <source>
        <dbReference type="PROSITE-ProRule" id="PRU01211"/>
    </source>
</evidence>
<comment type="cofactor">
    <cofactor evidence="6 7">
        <name>Zn(2+)</name>
        <dbReference type="ChEBI" id="CHEBI:29105"/>
    </cofactor>
    <text evidence="6 7">Binds 1 zinc ion per subunit.</text>
</comment>
<evidence type="ECO:0000256" key="7">
    <source>
        <dbReference type="RuleBase" id="RU361183"/>
    </source>
</evidence>
<dbReference type="EMBL" id="CAQQ02142143">
    <property type="status" value="NOT_ANNOTATED_CDS"/>
    <property type="molecule type" value="Genomic_DNA"/>
</dbReference>
<dbReference type="PRINTS" id="PR00480">
    <property type="entry name" value="ASTACIN"/>
</dbReference>
<dbReference type="PANTHER" id="PTHR10127:SF780">
    <property type="entry name" value="METALLOENDOPEPTIDASE"/>
    <property type="match status" value="1"/>
</dbReference>
<organism evidence="9 10">
    <name type="scientific">Megaselia scalaris</name>
    <name type="common">Humpbacked fly</name>
    <name type="synonym">Phora scalaris</name>
    <dbReference type="NCBI Taxonomy" id="36166"/>
    <lineage>
        <taxon>Eukaryota</taxon>
        <taxon>Metazoa</taxon>
        <taxon>Ecdysozoa</taxon>
        <taxon>Arthropoda</taxon>
        <taxon>Hexapoda</taxon>
        <taxon>Insecta</taxon>
        <taxon>Pterygota</taxon>
        <taxon>Neoptera</taxon>
        <taxon>Endopterygota</taxon>
        <taxon>Diptera</taxon>
        <taxon>Brachycera</taxon>
        <taxon>Muscomorpha</taxon>
        <taxon>Platypezoidea</taxon>
        <taxon>Phoridae</taxon>
        <taxon>Megaseliini</taxon>
        <taxon>Megaselia</taxon>
    </lineage>
</organism>
<dbReference type="EC" id="3.4.24.-" evidence="7"/>
<evidence type="ECO:0000256" key="4">
    <source>
        <dbReference type="ARBA" id="ARBA00022833"/>
    </source>
</evidence>
<proteinExistence type="predicted"/>
<keyword evidence="5 6" id="KW-0482">Metalloprotease</keyword>
<dbReference type="STRING" id="36166.T1GGU3"/>
<feature type="binding site" evidence="6">
    <location>
        <position position="98"/>
    </location>
    <ligand>
        <name>Zn(2+)</name>
        <dbReference type="ChEBI" id="CHEBI:29105"/>
        <note>catalytic</note>
    </ligand>
</feature>
<feature type="binding site" evidence="6">
    <location>
        <position position="92"/>
    </location>
    <ligand>
        <name>Zn(2+)</name>
        <dbReference type="ChEBI" id="CHEBI:29105"/>
        <note>catalytic</note>
    </ligand>
</feature>
<dbReference type="InterPro" id="IPR006026">
    <property type="entry name" value="Peptidase_Metallo"/>
</dbReference>
<dbReference type="SMART" id="SM00235">
    <property type="entry name" value="ZnMc"/>
    <property type="match status" value="1"/>
</dbReference>
<reference evidence="10" key="1">
    <citation type="submission" date="2013-02" db="EMBL/GenBank/DDBJ databases">
        <authorList>
            <person name="Hughes D."/>
        </authorList>
    </citation>
    <scope>NUCLEOTIDE SEQUENCE</scope>
    <source>
        <strain>Durham</strain>
        <strain evidence="10">NC isolate 2 -- Noor lab</strain>
    </source>
</reference>
<dbReference type="GO" id="GO:0004222">
    <property type="term" value="F:metalloendopeptidase activity"/>
    <property type="evidence" value="ECO:0007669"/>
    <property type="project" value="UniProtKB-UniRule"/>
</dbReference>
<comment type="caution">
    <text evidence="6">Lacks conserved residue(s) required for the propagation of feature annotation.</text>
</comment>
<evidence type="ECO:0000256" key="3">
    <source>
        <dbReference type="ARBA" id="ARBA00022801"/>
    </source>
</evidence>
<name>T1GGU3_MEGSC</name>
<keyword evidence="2 6" id="KW-0479">Metal-binding</keyword>
<dbReference type="PROSITE" id="PS51864">
    <property type="entry name" value="ASTACIN"/>
    <property type="match status" value="1"/>
</dbReference>
<dbReference type="Gene3D" id="3.40.390.10">
    <property type="entry name" value="Collagenase (Catalytic Domain)"/>
    <property type="match status" value="1"/>
</dbReference>
<dbReference type="AlphaFoldDB" id="T1GGU3"/>
<keyword evidence="1 6" id="KW-0645">Protease</keyword>
<feature type="binding site" evidence="6">
    <location>
        <position position="88"/>
    </location>
    <ligand>
        <name>Zn(2+)</name>
        <dbReference type="ChEBI" id="CHEBI:29105"/>
        <note>catalytic</note>
    </ligand>
</feature>
<protein>
    <recommendedName>
        <fullName evidence="7">Metalloendopeptidase</fullName>
        <ecNumber evidence="7">3.4.24.-</ecNumber>
    </recommendedName>
</protein>
<reference evidence="9" key="2">
    <citation type="submission" date="2015-06" db="UniProtKB">
        <authorList>
            <consortium name="EnsemblMetazoa"/>
        </authorList>
    </citation>
    <scope>IDENTIFICATION</scope>
</reference>
<evidence type="ECO:0000256" key="2">
    <source>
        <dbReference type="ARBA" id="ARBA00022723"/>
    </source>
</evidence>
<evidence type="ECO:0000313" key="10">
    <source>
        <dbReference type="Proteomes" id="UP000015102"/>
    </source>
</evidence>
<dbReference type="Proteomes" id="UP000015102">
    <property type="component" value="Unassembled WGS sequence"/>
</dbReference>